<dbReference type="PANTHER" id="PTHR35146">
    <property type="entry name" value="UPF0178 PROTEIN YAII"/>
    <property type="match status" value="1"/>
</dbReference>
<dbReference type="Pfam" id="PF02639">
    <property type="entry name" value="DUF188"/>
    <property type="match status" value="1"/>
</dbReference>
<dbReference type="STRING" id="756272.Plabr_3572"/>
<dbReference type="HOGENOM" id="CLU_106619_2_1_0"/>
<proteinExistence type="inferred from homology"/>
<evidence type="ECO:0000256" key="2">
    <source>
        <dbReference type="HAMAP-Rule" id="MF_00489"/>
    </source>
</evidence>
<dbReference type="InterPro" id="IPR003791">
    <property type="entry name" value="UPF0178"/>
</dbReference>
<sequence>MRVWVDADACPQLVKEQLFKASRKRQFPITLVANQPMRIPASARIDFQLVPAGADQADHYIAEHYASGDLVITSDIPLASAIVAQNGSALSPRGEFFTEANIGERLAMRNLMDQLRSGGMVTGGPAEFSGKDQSAFANQLDRWLTKAGF</sequence>
<dbReference type="OrthoDB" id="9798918at2"/>
<comment type="similarity">
    <text evidence="1 2">Belongs to the UPF0178 family.</text>
</comment>
<dbReference type="NCBIfam" id="NF001095">
    <property type="entry name" value="PRK00124.1"/>
    <property type="match status" value="1"/>
</dbReference>
<dbReference type="AlphaFoldDB" id="F0SP66"/>
<reference evidence="4" key="1">
    <citation type="submission" date="2011-02" db="EMBL/GenBank/DDBJ databases">
        <title>The complete genome of Planctomyces brasiliensis DSM 5305.</title>
        <authorList>
            <person name="Lucas S."/>
            <person name="Copeland A."/>
            <person name="Lapidus A."/>
            <person name="Bruce D."/>
            <person name="Goodwin L."/>
            <person name="Pitluck S."/>
            <person name="Kyrpides N."/>
            <person name="Mavromatis K."/>
            <person name="Pagani I."/>
            <person name="Ivanova N."/>
            <person name="Ovchinnikova G."/>
            <person name="Lu M."/>
            <person name="Detter J.C."/>
            <person name="Han C."/>
            <person name="Land M."/>
            <person name="Hauser L."/>
            <person name="Markowitz V."/>
            <person name="Cheng J.-F."/>
            <person name="Hugenholtz P."/>
            <person name="Woyke T."/>
            <person name="Wu D."/>
            <person name="Tindall B."/>
            <person name="Pomrenke H.G."/>
            <person name="Brambilla E."/>
            <person name="Klenk H.-P."/>
            <person name="Eisen J.A."/>
        </authorList>
    </citation>
    <scope>NUCLEOTIDE SEQUENCE [LARGE SCALE GENOMIC DNA]</scope>
    <source>
        <strain evidence="4">ATCC 49424 / DSM 5305 / JCM 21570 / NBRC 103401 / IFAM 1448</strain>
    </source>
</reference>
<dbReference type="CDD" id="cd18720">
    <property type="entry name" value="PIN_YqxD-like"/>
    <property type="match status" value="1"/>
</dbReference>
<dbReference type="HAMAP" id="MF_00489">
    <property type="entry name" value="UPF0178"/>
    <property type="match status" value="1"/>
</dbReference>
<accession>F0SP66</accession>
<dbReference type="KEGG" id="pbs:Plabr_3572"/>
<dbReference type="RefSeq" id="WP_013629888.1">
    <property type="nucleotide sequence ID" value="NC_015174.1"/>
</dbReference>
<protein>
    <recommendedName>
        <fullName evidence="2">UPF0178 protein Plabr_3572</fullName>
    </recommendedName>
</protein>
<dbReference type="eggNOG" id="COG1671">
    <property type="taxonomic scope" value="Bacteria"/>
</dbReference>
<dbReference type="Proteomes" id="UP000006860">
    <property type="component" value="Chromosome"/>
</dbReference>
<name>F0SP66_RUBBR</name>
<evidence type="ECO:0000256" key="1">
    <source>
        <dbReference type="ARBA" id="ARBA00008522"/>
    </source>
</evidence>
<organism evidence="3 4">
    <name type="scientific">Rubinisphaera brasiliensis (strain ATCC 49424 / DSM 5305 / JCM 21570 / IAM 15109 / NBRC 103401 / IFAM 1448)</name>
    <name type="common">Planctomyces brasiliensis</name>
    <dbReference type="NCBI Taxonomy" id="756272"/>
    <lineage>
        <taxon>Bacteria</taxon>
        <taxon>Pseudomonadati</taxon>
        <taxon>Planctomycetota</taxon>
        <taxon>Planctomycetia</taxon>
        <taxon>Planctomycetales</taxon>
        <taxon>Planctomycetaceae</taxon>
        <taxon>Rubinisphaera</taxon>
    </lineage>
</organism>
<evidence type="ECO:0000313" key="4">
    <source>
        <dbReference type="Proteomes" id="UP000006860"/>
    </source>
</evidence>
<evidence type="ECO:0000313" key="3">
    <source>
        <dbReference type="EMBL" id="ADY61169.1"/>
    </source>
</evidence>
<gene>
    <name evidence="3" type="ordered locus">Plabr_3572</name>
</gene>
<dbReference type="PANTHER" id="PTHR35146:SF1">
    <property type="entry name" value="UPF0178 PROTEIN YAII"/>
    <property type="match status" value="1"/>
</dbReference>
<dbReference type="EMBL" id="CP002546">
    <property type="protein sequence ID" value="ADY61169.1"/>
    <property type="molecule type" value="Genomic_DNA"/>
</dbReference>
<keyword evidence="4" id="KW-1185">Reference proteome</keyword>